<dbReference type="Gene3D" id="3.40.960.10">
    <property type="entry name" value="VSR Endonuclease"/>
    <property type="match status" value="1"/>
</dbReference>
<feature type="domain" description="Treble clef zinc finger" evidence="1">
    <location>
        <begin position="256"/>
        <end position="307"/>
    </location>
</feature>
<dbReference type="KEGG" id="vg:8746645"/>
<evidence type="ECO:0000313" key="2">
    <source>
        <dbReference type="EMBL" id="ADB04171.1"/>
    </source>
</evidence>
<feature type="domain" description="Treble clef zinc finger" evidence="1">
    <location>
        <begin position="105"/>
        <end position="156"/>
    </location>
</feature>
<dbReference type="Pfam" id="PF14311">
    <property type="entry name" value="DUF4379"/>
    <property type="match status" value="5"/>
</dbReference>
<keyword evidence="2" id="KW-0378">Hydrolase</keyword>
<feature type="domain" description="Treble clef zinc finger" evidence="1">
    <location>
        <begin position="42"/>
        <end position="81"/>
    </location>
</feature>
<dbReference type="OrthoDB" id="9701at10239"/>
<keyword evidence="3" id="KW-1185">Reference proteome</keyword>
<evidence type="ECO:0000313" key="3">
    <source>
        <dbReference type="Proteomes" id="UP000029780"/>
    </source>
</evidence>
<organism evidence="2 3">
    <name type="scientific">Marseillevirus marseillevirus</name>
    <name type="common">GBM</name>
    <dbReference type="NCBI Taxonomy" id="694581"/>
    <lineage>
        <taxon>Viruses</taxon>
        <taxon>Varidnaviria</taxon>
        <taxon>Bamfordvirae</taxon>
        <taxon>Nucleocytoviricota</taxon>
        <taxon>Megaviricetes</taxon>
        <taxon>Pimascovirales</taxon>
        <taxon>Pimascovirales incertae sedis</taxon>
        <taxon>Marseilleviridae</taxon>
        <taxon>Marseillevirus</taxon>
        <taxon>Marseillevirus massiliense</taxon>
    </lineage>
</organism>
<sequence length="502" mass="59028">MDCEPRKGQKLCERGECKTCLSRRFASVENSKYMVEGQEKLLKISKHSKERADFRCPKCSHSFSAMLYNITEGYFCPFCAKNKLCSSNDCKKCFERSFASHEKAQFWSADKNSQTPREVFKISGKKFWFECGKCRHSFQVMLSNVVAGCFCPFCPRRKLCDDEDCEMCFKNSFASRERAKCWCYKKNKVRPRDVSPYSHKKYWFNCDKCPHSFEMALSSITTADSCPFCSKDRLCKSGDCKECFAKSFASHKYSGQWLHEKNKKTPREVFVSSGKKVWFKCDVCTHTFELSPNTISNIGCFCPFCSGVRICFEGDCEMCFKKSFASHERAKYWNEEKNGVTPREVFRGTQKKYSFVCEKKHTFASALFSISRGSWCPQCKNKTESKLLKFLEEKFEDVAYQFKVSWCKNPETDKHLPFDFCVSKTIIELDGRQHYEQVSNWRTPEEQQKSDRFKEECAMKNGYSVLRILQEDVWEDRIDWKKLLLEHIKNYEKPTTRRLWED</sequence>
<dbReference type="GO" id="GO:0004519">
    <property type="term" value="F:endonuclease activity"/>
    <property type="evidence" value="ECO:0007669"/>
    <property type="project" value="UniProtKB-KW"/>
</dbReference>
<reference evidence="2 3" key="1">
    <citation type="journal article" date="2009" name="Proc. Natl. Acad. Sci. U.S.A.">
        <title>Giant Marseillevirus highlights the role of amoebae as a melting pot in emergence of chimeric microorganisms.</title>
        <authorList>
            <person name="Boyer M."/>
            <person name="Yutin N."/>
            <person name="Pagnier I."/>
            <person name="Barrassi L."/>
            <person name="Fournous G."/>
            <person name="Espinosa L."/>
            <person name="Robert C."/>
            <person name="Azza S."/>
            <person name="Sun S."/>
            <person name="Rossmann M.G."/>
            <person name="Suzan-Monti M."/>
            <person name="La Scola B."/>
            <person name="Koonin E.V."/>
            <person name="Raoult D."/>
        </authorList>
    </citation>
    <scope>NUCLEOTIDE SEQUENCE [LARGE SCALE GENOMIC DNA]</scope>
    <source>
        <strain evidence="2 3">T19</strain>
    </source>
</reference>
<keyword evidence="2" id="KW-0255">Endonuclease</keyword>
<proteinExistence type="predicted"/>
<dbReference type="RefSeq" id="YP_003407133.1">
    <property type="nucleotide sequence ID" value="NC_013756.1"/>
</dbReference>
<dbReference type="EMBL" id="GU071086">
    <property type="protein sequence ID" value="ADB04171.1"/>
    <property type="molecule type" value="Genomic_DNA"/>
</dbReference>
<gene>
    <name evidence="2" type="ORF">MAR_ORF409</name>
</gene>
<evidence type="ECO:0000259" key="1">
    <source>
        <dbReference type="Pfam" id="PF14311"/>
    </source>
</evidence>
<dbReference type="Proteomes" id="UP000029780">
    <property type="component" value="Segment"/>
</dbReference>
<feature type="domain" description="Treble clef zinc finger" evidence="1">
    <location>
        <begin position="179"/>
        <end position="231"/>
    </location>
</feature>
<dbReference type="InterPro" id="IPR025487">
    <property type="entry name" value="DUF4379"/>
</dbReference>
<name>D2XB44_GBMV</name>
<keyword evidence="2" id="KW-0540">Nuclease</keyword>
<protein>
    <submittedName>
        <fullName evidence="2">Restriction endonuclease</fullName>
    </submittedName>
</protein>
<feature type="domain" description="Treble clef zinc finger" evidence="1">
    <location>
        <begin position="330"/>
        <end position="382"/>
    </location>
</feature>
<accession>D2XB44</accession>
<dbReference type="GeneID" id="8746645"/>
<organismHost>
    <name type="scientific">Acanthamoeba</name>
    <dbReference type="NCBI Taxonomy" id="5754"/>
</organismHost>